<dbReference type="OrthoDB" id="1551434at2"/>
<dbReference type="InterPro" id="IPR015277">
    <property type="entry name" value="Restrct_endonuc_II_AvaI/BsoBI"/>
</dbReference>
<dbReference type="Proteomes" id="UP000225605">
    <property type="component" value="Unassembled WGS sequence"/>
</dbReference>
<organism evidence="1 3">
    <name type="scientific">Xenorhabdus ehlersii</name>
    <dbReference type="NCBI Taxonomy" id="290111"/>
    <lineage>
        <taxon>Bacteria</taxon>
        <taxon>Pseudomonadati</taxon>
        <taxon>Pseudomonadota</taxon>
        <taxon>Gammaproteobacteria</taxon>
        <taxon>Enterobacterales</taxon>
        <taxon>Morganellaceae</taxon>
        <taxon>Xenorhabdus</taxon>
    </lineage>
</organism>
<evidence type="ECO:0000313" key="4">
    <source>
        <dbReference type="Proteomes" id="UP000283568"/>
    </source>
</evidence>
<dbReference type="CDD" id="cd22315">
    <property type="entry name" value="BsoBI-like"/>
    <property type="match status" value="1"/>
</dbReference>
<dbReference type="RefSeq" id="WP_099133947.1">
    <property type="nucleotide sequence ID" value="NZ_CAWNOJ010000045.1"/>
</dbReference>
<dbReference type="GO" id="GO:0003677">
    <property type="term" value="F:DNA binding"/>
    <property type="evidence" value="ECO:0007669"/>
    <property type="project" value="InterPro"/>
</dbReference>
<keyword evidence="4" id="KW-1185">Reference proteome</keyword>
<dbReference type="Gene3D" id="1.10.238.90">
    <property type="entry name" value="Restriction endonuclease BsobI, helical domain"/>
    <property type="match status" value="1"/>
</dbReference>
<reference evidence="1 3" key="1">
    <citation type="journal article" date="2017" name="Nat. Microbiol.">
        <title>Natural product diversity associated with the nematode symbionts Photorhabdus and Xenorhabdus.</title>
        <authorList>
            <person name="Tobias N.J."/>
            <person name="Wolff H."/>
            <person name="Djahanschiri B."/>
            <person name="Grundmann F."/>
            <person name="Kronenwerth M."/>
            <person name="Shi Y.M."/>
            <person name="Simonyi S."/>
            <person name="Grun P."/>
            <person name="Shapiro-Ilan D."/>
            <person name="Pidot S.J."/>
            <person name="Stinear T.P."/>
            <person name="Ebersberger I."/>
            <person name="Bode H.B."/>
        </authorList>
    </citation>
    <scope>NUCLEOTIDE SEQUENCE [LARGE SCALE GENOMIC DNA]</scope>
    <source>
        <strain evidence="1 3">DSM 16337</strain>
    </source>
</reference>
<dbReference type="InterPro" id="IPR043091">
    <property type="entry name" value="Restr_endonucII_AvaI/BsoBI_hel"/>
</dbReference>
<dbReference type="Proteomes" id="UP000283568">
    <property type="component" value="Unassembled WGS sequence"/>
</dbReference>
<reference evidence="2 4" key="2">
    <citation type="submission" date="2018-09" db="EMBL/GenBank/DDBJ databases">
        <title>Genomic Encyclopedia of Archaeal and Bacterial Type Strains, Phase II (KMG-II): from individual species to whole genera.</title>
        <authorList>
            <person name="Goeker M."/>
        </authorList>
    </citation>
    <scope>NUCLEOTIDE SEQUENCE [LARGE SCALE GENOMIC DNA]</scope>
    <source>
        <strain evidence="2 4">DSM 16337</strain>
    </source>
</reference>
<accession>A0A2D0IKP6</accession>
<protein>
    <submittedName>
        <fullName evidence="1">Type-2 restriction enzyme BsoBI</fullName>
        <ecNumber evidence="1">3.1.21.4</ecNumber>
    </submittedName>
    <submittedName>
        <fullName evidence="2">Uncharacterized protein DUF1217</fullName>
    </submittedName>
</protein>
<evidence type="ECO:0000313" key="3">
    <source>
        <dbReference type="Proteomes" id="UP000225605"/>
    </source>
</evidence>
<dbReference type="Gene3D" id="3.40.91.10">
    <property type="match status" value="1"/>
</dbReference>
<dbReference type="AlphaFoldDB" id="A0A2D0IKP6"/>
<dbReference type="GO" id="GO:0009307">
    <property type="term" value="P:DNA restriction-modification system"/>
    <property type="evidence" value="ECO:0007669"/>
    <property type="project" value="InterPro"/>
</dbReference>
<dbReference type="InterPro" id="IPR011335">
    <property type="entry name" value="Restrct_endonuc-II-like"/>
</dbReference>
<dbReference type="GO" id="GO:0009036">
    <property type="term" value="F:type II site-specific deoxyribonuclease activity"/>
    <property type="evidence" value="ECO:0007669"/>
    <property type="project" value="UniProtKB-EC"/>
</dbReference>
<dbReference type="Pfam" id="PF09194">
    <property type="entry name" value="Endonuc-BsobI"/>
    <property type="match status" value="1"/>
</dbReference>
<gene>
    <name evidence="1" type="primary">bsoBIR</name>
    <name evidence="2" type="ORF">BDE27_0766</name>
    <name evidence="1" type="ORF">Xehl_03815</name>
</gene>
<sequence length="296" mass="33088">MKTVTQAFDLVTNKGATETGFFSQANEKLRRTESIIKTAQYFAQNANDIETIKDIRDDDTLLEFVIASCMLSKKSLSHLSTDIQDEIINKLIDFSKLNDGEYVSSLQQRYLLTAGDSLGGTMRNVIGQLAQEKLTNSIIAELENRRLSPKPEYNKSNKIVAVQWTSHSDEKRCIIFDKKPKFIDKSVDIIVLKGHSAITRDLENPEDYLCCGELKGGIDPAGADEHWKTAKTALERIISSFGKKEIRAPNLVFLGSAIETAMSKEIFSLLESGWLKGAANINYPDQFDEVIDIIIS</sequence>
<name>A0A2D0IKP6_9GAMM</name>
<comment type="caution">
    <text evidence="1">The sequence shown here is derived from an EMBL/GenBank/DDBJ whole genome shotgun (WGS) entry which is preliminary data.</text>
</comment>
<proteinExistence type="predicted"/>
<evidence type="ECO:0000313" key="1">
    <source>
        <dbReference type="EMBL" id="PHM22261.1"/>
    </source>
</evidence>
<dbReference type="EMBL" id="NIBT01000032">
    <property type="protein sequence ID" value="PHM22261.1"/>
    <property type="molecule type" value="Genomic_DNA"/>
</dbReference>
<dbReference type="EMBL" id="RAQI01000001">
    <property type="protein sequence ID" value="RKE93070.1"/>
    <property type="molecule type" value="Genomic_DNA"/>
</dbReference>
<keyword evidence="1" id="KW-0378">Hydrolase</keyword>
<evidence type="ECO:0000313" key="2">
    <source>
        <dbReference type="EMBL" id="RKE93070.1"/>
    </source>
</evidence>
<dbReference type="EC" id="3.1.21.4" evidence="1"/>
<dbReference type="SUPFAM" id="SSF52980">
    <property type="entry name" value="Restriction endonuclease-like"/>
    <property type="match status" value="1"/>
</dbReference>